<name>A0A6C0LYB6_9ZZZZ</name>
<dbReference type="GO" id="GO:0003743">
    <property type="term" value="F:translation initiation factor activity"/>
    <property type="evidence" value="ECO:0007669"/>
    <property type="project" value="InterPro"/>
</dbReference>
<dbReference type="InterPro" id="IPR001253">
    <property type="entry name" value="TIF_eIF-1A"/>
</dbReference>
<feature type="domain" description="S1-like" evidence="2">
    <location>
        <begin position="59"/>
        <end position="97"/>
    </location>
</feature>
<dbReference type="EMBL" id="MN740611">
    <property type="protein sequence ID" value="QHU35749.1"/>
    <property type="molecule type" value="Genomic_DNA"/>
</dbReference>
<evidence type="ECO:0000256" key="1">
    <source>
        <dbReference type="SAM" id="MobiDB-lite"/>
    </source>
</evidence>
<dbReference type="Gene3D" id="2.40.50.140">
    <property type="entry name" value="Nucleic acid-binding proteins"/>
    <property type="match status" value="1"/>
</dbReference>
<dbReference type="InterPro" id="IPR012340">
    <property type="entry name" value="NA-bd_OB-fold"/>
</dbReference>
<sequence>MVKNTTGGKHHKKQKRGENDINTRNIPWADNVVTFCGKVTTLYGANMIEVTIDDTGHKCRIPGSFRKRVWIGKGDIVLVHFDKDCGIYEVTFVYKSSEVDMMRVMGIWTDINTECEQTGETDQVWFTNEKELDIATI</sequence>
<evidence type="ECO:0000259" key="2">
    <source>
        <dbReference type="PROSITE" id="PS50832"/>
    </source>
</evidence>
<dbReference type="PROSITE" id="PS50832">
    <property type="entry name" value="S1_IF1_TYPE"/>
    <property type="match status" value="1"/>
</dbReference>
<organism evidence="3">
    <name type="scientific">viral metagenome</name>
    <dbReference type="NCBI Taxonomy" id="1070528"/>
    <lineage>
        <taxon>unclassified sequences</taxon>
        <taxon>metagenomes</taxon>
        <taxon>organismal metagenomes</taxon>
    </lineage>
</organism>
<proteinExistence type="predicted"/>
<dbReference type="AlphaFoldDB" id="A0A6C0LYB6"/>
<feature type="region of interest" description="Disordered" evidence="1">
    <location>
        <begin position="1"/>
        <end position="22"/>
    </location>
</feature>
<reference evidence="3" key="1">
    <citation type="journal article" date="2020" name="Nature">
        <title>Giant virus diversity and host interactions through global metagenomics.</title>
        <authorList>
            <person name="Schulz F."/>
            <person name="Roux S."/>
            <person name="Paez-Espino D."/>
            <person name="Jungbluth S."/>
            <person name="Walsh D.A."/>
            <person name="Denef V.J."/>
            <person name="McMahon K.D."/>
            <person name="Konstantinidis K.T."/>
            <person name="Eloe-Fadrosh E.A."/>
            <person name="Kyrpides N.C."/>
            <person name="Woyke T."/>
        </authorList>
    </citation>
    <scope>NUCLEOTIDE SEQUENCE</scope>
    <source>
        <strain evidence="3">GVMAG-S-1035085-51</strain>
    </source>
</reference>
<dbReference type="Pfam" id="PF01176">
    <property type="entry name" value="eIF-1a"/>
    <property type="match status" value="1"/>
</dbReference>
<dbReference type="GO" id="GO:0003723">
    <property type="term" value="F:RNA binding"/>
    <property type="evidence" value="ECO:0007669"/>
    <property type="project" value="InterPro"/>
</dbReference>
<dbReference type="SUPFAM" id="SSF50249">
    <property type="entry name" value="Nucleic acid-binding proteins"/>
    <property type="match status" value="1"/>
</dbReference>
<accession>A0A6C0LYB6</accession>
<protein>
    <recommendedName>
        <fullName evidence="2">S1-like domain-containing protein</fullName>
    </recommendedName>
</protein>
<evidence type="ECO:0000313" key="3">
    <source>
        <dbReference type="EMBL" id="QHU35749.1"/>
    </source>
</evidence>
<dbReference type="SMART" id="SM00652">
    <property type="entry name" value="eIF1a"/>
    <property type="match status" value="1"/>
</dbReference>
<dbReference type="InterPro" id="IPR006196">
    <property type="entry name" value="RNA-binding_domain_S1_IF1"/>
</dbReference>